<reference evidence="4" key="2">
    <citation type="submission" date="2015-08" db="EMBL/GenBank/DDBJ databases">
        <title>Complete DNA Sequence of Pseudomonas syringae pv. actinidiae, the Causal Agent of Kiwifruit Canker Disease.</title>
        <authorList>
            <person name="Rikkerink E.H.A."/>
            <person name="Fineran P.C."/>
        </authorList>
    </citation>
    <scope>NUCLEOTIDE SEQUENCE</scope>
    <source>
        <strain evidence="4">SkMP5</strain>
    </source>
</reference>
<dbReference type="AlphaFoldDB" id="A0A0K8QM94"/>
<dbReference type="RefSeq" id="WP_062535412.1">
    <property type="nucleotide sequence ID" value="NZ_DF970162.1"/>
</dbReference>
<dbReference type="CDD" id="cd15482">
    <property type="entry name" value="Sialidase_non-viral"/>
    <property type="match status" value="2"/>
</dbReference>
<proteinExistence type="predicted"/>
<dbReference type="STRING" id="1475481.GCA_000953855_00854"/>
<dbReference type="InterPro" id="IPR052025">
    <property type="entry name" value="Xyloglucanase_GH74"/>
</dbReference>
<accession>A0A0K8QM94</accession>
<dbReference type="PANTHER" id="PTHR43739">
    <property type="entry name" value="XYLOGLUCANASE (EUROFUNG)"/>
    <property type="match status" value="1"/>
</dbReference>
<evidence type="ECO:0000313" key="4">
    <source>
        <dbReference type="EMBL" id="GAP65552.1"/>
    </source>
</evidence>
<dbReference type="GO" id="GO:0010411">
    <property type="term" value="P:xyloglucan metabolic process"/>
    <property type="evidence" value="ECO:0007669"/>
    <property type="project" value="TreeGrafter"/>
</dbReference>
<dbReference type="OrthoDB" id="5711096at2"/>
<dbReference type="EMBL" id="DF952379">
    <property type="protein sequence ID" value="GAN44957.1"/>
    <property type="molecule type" value="Genomic_DNA"/>
</dbReference>
<sequence length="1035" mass="112243">MRRLLSALVLVVISWTAAGAVDPSLYQGLHWRLLGPFRGGRVLAVAGVPGQPQHFYFGAVNGGVWETHDAGRTWEPIFDGQPVGSIGAIAVAPSDPKMLYVGTGEADMRSDIAQGDGVYVSTDGGKTWAHRGLADTQQIGRILVDPRDADVAFVAALGHPYGPNAERGVFRTRDGGRTWRKVLGPDDATGAIDLAFEPGHPDTLYAALWQTRRTPWNVYPPASGPGSGLYKSTDGGEHWTRIAGHGFPAKVGRIGIAISDAAPTRVYALVDGDEGGLYRSDDAGATWRKMSGDDRIWQRGWYFGRIAADPKNPDRVYAMNTIMLRSDDGGAHFLALKGDPTGDDFHELWIDPQNPDRQILGVDQGAIVTLNGGRTWSSWYNQPTAQLYHVSTDDRFPYRVYGAQQDSGAVGLPSIAPYHGRIGMEQFREVTAGGESGMIAPDPDDPDIVYGGAVDKLDLRTEQTRAVDPTLAQPDLYRRTWTLPLAFNARDHRVLYFGNQRLWRTADGGEHWTAISADLTREDPGVPANLDAVTAANNLGQGPRRGVIYAIGSSPLDAKLLWVGTDDGLIWRSDDEGAHWQDVTPAALTPWSKVGILEPSHFDRDVAYAAVDRHRLDDRKPYIYRTRDGGKSWQLVVAGIRDGDFVNAVREDPRQRGLLYAATELGMYVSFDDGDRWQPLQLDLPRTSVRDIDVHGDDVVIATHGRGFWILDDAAPLRQLAADARPGTRLFEPSAAIRVRPASFTGTPLPKDEPTAENPPFGARLDYVLAKTPRKPVELAIYAADGSLVRRYSSADAPPKRDPATSSAAPEWLPVPSTLATTPGMHRFVWPLRYAAPAALAQGDVWADGVWAPPGRYTVELTVDGKRYRQPLDVRADPRVTLPADAYAAQFALARKVEAAQTRLAAAQHEAEKLHKAAGAARKDADGDLAAALDDFDAKLRAASGLVDAPNPHNAWAMPPTDTTSFRFLAEALTQLMNAVDGGADAAPSPDAQAGYAALTAKLDGALAAWNDLETHDLAALNARLRAAHRKPLAP</sequence>
<dbReference type="InterPro" id="IPR036278">
    <property type="entry name" value="Sialidase_sf"/>
</dbReference>
<dbReference type="Gene3D" id="2.130.10.10">
    <property type="entry name" value="YVTN repeat-like/Quinoprotein amine dehydrogenase"/>
    <property type="match status" value="4"/>
</dbReference>
<evidence type="ECO:0000313" key="5">
    <source>
        <dbReference type="Proteomes" id="UP000253740"/>
    </source>
</evidence>
<name>A0A0K8QM94_9GAMM</name>
<dbReference type="PANTHER" id="PTHR43739:SF5">
    <property type="entry name" value="EXO-ALPHA-SIALIDASE"/>
    <property type="match status" value="1"/>
</dbReference>
<evidence type="ECO:0000259" key="2">
    <source>
        <dbReference type="Pfam" id="PF15902"/>
    </source>
</evidence>
<feature type="domain" description="Sortilin N-terminal" evidence="2">
    <location>
        <begin position="118"/>
        <end position="242"/>
    </location>
</feature>
<evidence type="ECO:0000256" key="1">
    <source>
        <dbReference type="ARBA" id="ARBA00022737"/>
    </source>
</evidence>
<organism evidence="4">
    <name type="scientific">Mizugakiibacter sediminis</name>
    <dbReference type="NCBI Taxonomy" id="1475481"/>
    <lineage>
        <taxon>Bacteria</taxon>
        <taxon>Pseudomonadati</taxon>
        <taxon>Pseudomonadota</taxon>
        <taxon>Gammaproteobacteria</taxon>
        <taxon>Lysobacterales</taxon>
        <taxon>Rhodanobacteraceae</taxon>
        <taxon>Mizugakiibacter</taxon>
    </lineage>
</organism>
<reference evidence="3" key="1">
    <citation type="submission" date="2015-03" db="EMBL/GenBank/DDBJ databases">
        <title>Draft genome sequence of Mizugakiibacter sediminis skMP5.</title>
        <authorList>
            <person name="Watanabe T."/>
            <person name="Kojima H."/>
            <person name="Fukui M."/>
        </authorList>
    </citation>
    <scope>NUCLEOTIDE SEQUENCE</scope>
    <source>
        <strain evidence="3">SkMP5</strain>
    </source>
</reference>
<keyword evidence="5" id="KW-1185">Reference proteome</keyword>
<dbReference type="Pfam" id="PF15902">
    <property type="entry name" value="Sortilin-Vps10"/>
    <property type="match status" value="1"/>
</dbReference>
<dbReference type="SUPFAM" id="SSF50939">
    <property type="entry name" value="Sialidases"/>
    <property type="match status" value="2"/>
</dbReference>
<evidence type="ECO:0000313" key="3">
    <source>
        <dbReference type="EMBL" id="GAN44957.1"/>
    </source>
</evidence>
<protein>
    <recommendedName>
        <fullName evidence="2">Sortilin N-terminal domain-containing protein</fullName>
    </recommendedName>
</protein>
<dbReference type="Proteomes" id="UP000253740">
    <property type="component" value="Unassembled WGS sequence"/>
</dbReference>
<dbReference type="InterPro" id="IPR031778">
    <property type="entry name" value="Sortilin_N"/>
</dbReference>
<keyword evidence="1" id="KW-0677">Repeat</keyword>
<gene>
    <name evidence="3" type="ORF">MBSD_1495</name>
    <name evidence="4" type="ORF">MBSD_n0842</name>
</gene>
<dbReference type="HOGENOM" id="CLU_004847_0_0_6"/>
<dbReference type="InterPro" id="IPR015943">
    <property type="entry name" value="WD40/YVTN_repeat-like_dom_sf"/>
</dbReference>
<dbReference type="EMBL" id="DF970162">
    <property type="protein sequence ID" value="GAP65552.1"/>
    <property type="molecule type" value="Genomic_DNA"/>
</dbReference>